<organism evidence="2 3">
    <name type="scientific">Syncephalastrum racemosum</name>
    <name type="common">Filamentous fungus</name>
    <dbReference type="NCBI Taxonomy" id="13706"/>
    <lineage>
        <taxon>Eukaryota</taxon>
        <taxon>Fungi</taxon>
        <taxon>Fungi incertae sedis</taxon>
        <taxon>Mucoromycota</taxon>
        <taxon>Mucoromycotina</taxon>
        <taxon>Mucoromycetes</taxon>
        <taxon>Mucorales</taxon>
        <taxon>Syncephalastraceae</taxon>
        <taxon>Syncephalastrum</taxon>
    </lineage>
</organism>
<dbReference type="InParanoid" id="A0A1X2HL51"/>
<comment type="caution">
    <text evidence="2">The sequence shown here is derived from an EMBL/GenBank/DDBJ whole genome shotgun (WGS) entry which is preliminary data.</text>
</comment>
<reference evidence="2 3" key="1">
    <citation type="submission" date="2016-07" db="EMBL/GenBank/DDBJ databases">
        <title>Pervasive Adenine N6-methylation of Active Genes in Fungi.</title>
        <authorList>
            <consortium name="DOE Joint Genome Institute"/>
            <person name="Mondo S.J."/>
            <person name="Dannebaum R.O."/>
            <person name="Kuo R.C."/>
            <person name="Labutti K."/>
            <person name="Haridas S."/>
            <person name="Kuo A."/>
            <person name="Salamov A."/>
            <person name="Ahrendt S.R."/>
            <person name="Lipzen A."/>
            <person name="Sullivan W."/>
            <person name="Andreopoulos W.B."/>
            <person name="Clum A."/>
            <person name="Lindquist E."/>
            <person name="Daum C."/>
            <person name="Ramamoorthy G.K."/>
            <person name="Gryganskyi A."/>
            <person name="Culley D."/>
            <person name="Magnuson J.K."/>
            <person name="James T.Y."/>
            <person name="O'Malley M.A."/>
            <person name="Stajich J.E."/>
            <person name="Spatafora J.W."/>
            <person name="Visel A."/>
            <person name="Grigoriev I.V."/>
        </authorList>
    </citation>
    <scope>NUCLEOTIDE SEQUENCE [LARGE SCALE GENOMIC DNA]</scope>
    <source>
        <strain evidence="2 3">NRRL 2496</strain>
    </source>
</reference>
<dbReference type="InterPro" id="IPR052711">
    <property type="entry name" value="Zinc_ADH-like"/>
</dbReference>
<dbReference type="InterPro" id="IPR011032">
    <property type="entry name" value="GroES-like_sf"/>
</dbReference>
<dbReference type="Gene3D" id="3.90.180.10">
    <property type="entry name" value="Medium-chain alcohol dehydrogenases, catalytic domain"/>
    <property type="match status" value="1"/>
</dbReference>
<dbReference type="OMA" id="HRDIWIL"/>
<dbReference type="Pfam" id="PF00107">
    <property type="entry name" value="ADH_zinc_N"/>
    <property type="match status" value="1"/>
</dbReference>
<dbReference type="Pfam" id="PF08240">
    <property type="entry name" value="ADH_N"/>
    <property type="match status" value="1"/>
</dbReference>
<dbReference type="SUPFAM" id="SSF51735">
    <property type="entry name" value="NAD(P)-binding Rossmann-fold domains"/>
    <property type="match status" value="1"/>
</dbReference>
<evidence type="ECO:0000313" key="3">
    <source>
        <dbReference type="Proteomes" id="UP000242180"/>
    </source>
</evidence>
<dbReference type="InterPro" id="IPR036291">
    <property type="entry name" value="NAD(P)-bd_dom_sf"/>
</dbReference>
<dbReference type="Proteomes" id="UP000242180">
    <property type="component" value="Unassembled WGS sequence"/>
</dbReference>
<feature type="domain" description="Enoyl reductase (ER)" evidence="1">
    <location>
        <begin position="17"/>
        <end position="342"/>
    </location>
</feature>
<sequence>MVRVVLKNVPKAGTSYKNSPVVEKDGEYPKQGSPQDAVVNVQAVSFNHRDLWMLKDQYPDLVFDSVLGSDAVGTLQEATSKLGKGQRVLLNPGRNWVSDPRGPEGNFSILGLLPNPGVFADKVAVDENDIFACPEHLSAAEAAAVPLAGLTAYRAVFTKGQVKAGDNVLITGIGGGVALFALQFAVAAGANVYVSSSSDEKIQKAVALGAKGGFNYKEENCLDKLLEKLDGGLISVIIDGAGGPLYAEYHKVLRVGAKVVQYGHTASLGQGVAYTSLYWGKNVDFTGSTMGSRVEFEEMVSFIDKHKVKPLVSHTWKGLTQESIDGAFDVLANSDQFGKIVIEL</sequence>
<dbReference type="EMBL" id="MCGN01000002">
    <property type="protein sequence ID" value="ORZ00134.1"/>
    <property type="molecule type" value="Genomic_DNA"/>
</dbReference>
<dbReference type="OrthoDB" id="449487at2759"/>
<dbReference type="InterPro" id="IPR013154">
    <property type="entry name" value="ADH-like_N"/>
</dbReference>
<proteinExistence type="predicted"/>
<dbReference type="STRING" id="13706.A0A1X2HL51"/>
<dbReference type="InterPro" id="IPR020843">
    <property type="entry name" value="ER"/>
</dbReference>
<dbReference type="SUPFAM" id="SSF50129">
    <property type="entry name" value="GroES-like"/>
    <property type="match status" value="1"/>
</dbReference>
<evidence type="ECO:0000259" key="1">
    <source>
        <dbReference type="SMART" id="SM00829"/>
    </source>
</evidence>
<dbReference type="PANTHER" id="PTHR45033:SF3">
    <property type="entry name" value="DEHYDROGENASE, PUTATIVE (AFU_ORTHOLOGUE AFUA_2G13270)-RELATED"/>
    <property type="match status" value="1"/>
</dbReference>
<dbReference type="GO" id="GO:0016491">
    <property type="term" value="F:oxidoreductase activity"/>
    <property type="evidence" value="ECO:0007669"/>
    <property type="project" value="InterPro"/>
</dbReference>
<dbReference type="InterPro" id="IPR013149">
    <property type="entry name" value="ADH-like_C"/>
</dbReference>
<dbReference type="PANTHER" id="PTHR45033">
    <property type="match status" value="1"/>
</dbReference>
<keyword evidence="3" id="KW-1185">Reference proteome</keyword>
<dbReference type="AlphaFoldDB" id="A0A1X2HL51"/>
<dbReference type="Gene3D" id="3.40.50.720">
    <property type="entry name" value="NAD(P)-binding Rossmann-like Domain"/>
    <property type="match status" value="1"/>
</dbReference>
<accession>A0A1X2HL51</accession>
<evidence type="ECO:0000313" key="2">
    <source>
        <dbReference type="EMBL" id="ORZ00134.1"/>
    </source>
</evidence>
<name>A0A1X2HL51_SYNRA</name>
<dbReference type="SMART" id="SM00829">
    <property type="entry name" value="PKS_ER"/>
    <property type="match status" value="1"/>
</dbReference>
<protein>
    <recommendedName>
        <fullName evidence="1">Enoyl reductase (ER) domain-containing protein</fullName>
    </recommendedName>
</protein>
<gene>
    <name evidence="2" type="ORF">BCR43DRAFT_560713</name>
</gene>